<feature type="transmembrane region" description="Helical" evidence="1">
    <location>
        <begin position="94"/>
        <end position="117"/>
    </location>
</feature>
<evidence type="ECO:0000313" key="3">
    <source>
        <dbReference type="Proteomes" id="UP000559027"/>
    </source>
</evidence>
<dbReference type="EMBL" id="JAACJO010000002">
    <property type="protein sequence ID" value="KAF5362290.1"/>
    <property type="molecule type" value="Genomic_DNA"/>
</dbReference>
<accession>A0A8H5GCN2</accession>
<organism evidence="2 3">
    <name type="scientific">Leucocoprinus leucothites</name>
    <dbReference type="NCBI Taxonomy" id="201217"/>
    <lineage>
        <taxon>Eukaryota</taxon>
        <taxon>Fungi</taxon>
        <taxon>Dikarya</taxon>
        <taxon>Basidiomycota</taxon>
        <taxon>Agaricomycotina</taxon>
        <taxon>Agaricomycetes</taxon>
        <taxon>Agaricomycetidae</taxon>
        <taxon>Agaricales</taxon>
        <taxon>Agaricineae</taxon>
        <taxon>Agaricaceae</taxon>
        <taxon>Leucocoprinus</taxon>
    </lineage>
</organism>
<name>A0A8H5GCN2_9AGAR</name>
<reference evidence="2 3" key="1">
    <citation type="journal article" date="2020" name="ISME J.">
        <title>Uncovering the hidden diversity of litter-decomposition mechanisms in mushroom-forming fungi.</title>
        <authorList>
            <person name="Floudas D."/>
            <person name="Bentzer J."/>
            <person name="Ahren D."/>
            <person name="Johansson T."/>
            <person name="Persson P."/>
            <person name="Tunlid A."/>
        </authorList>
    </citation>
    <scope>NUCLEOTIDE SEQUENCE [LARGE SCALE GENOMIC DNA]</scope>
    <source>
        <strain evidence="2 3">CBS 146.42</strain>
    </source>
</reference>
<proteinExistence type="predicted"/>
<feature type="transmembrane region" description="Helical" evidence="1">
    <location>
        <begin position="20"/>
        <end position="42"/>
    </location>
</feature>
<keyword evidence="1" id="KW-0812">Transmembrane</keyword>
<feature type="transmembrane region" description="Helical" evidence="1">
    <location>
        <begin position="181"/>
        <end position="203"/>
    </location>
</feature>
<feature type="transmembrane region" description="Helical" evidence="1">
    <location>
        <begin position="224"/>
        <end position="248"/>
    </location>
</feature>
<gene>
    <name evidence="2" type="ORF">D9756_002102</name>
</gene>
<protein>
    <submittedName>
        <fullName evidence="2">Uncharacterized protein</fullName>
    </submittedName>
</protein>
<sequence>MSQISSTYKLLGGADLIGTGFVNSALYGISFVLYCFSARLLYQQLEDPYQRRRSLITLIHASIVIACGFCALALDAWRYKISYVDHGDYPGGGYRYQSIAQGLPMGIASSSLLFAAMDCFTQGIQIWRLWVVWNMSRYATLMVLLPSLALLGFIGLEIAIATFDFHPELVHTDFALTLIPAANALSFFITISVAIAIIGRIAMIRRQHIKIMGDSDNSRQYTTIITMLIESFALDSIWLTVAIIFTALNHRRSPALFAGRQFITGTLSYIRLVSYLLVIYRVSANRGWEKDTERHLTSIQWNHGTQKTTETAVEEPVTMSTV</sequence>
<feature type="transmembrane region" description="Helical" evidence="1">
    <location>
        <begin position="138"/>
        <end position="161"/>
    </location>
</feature>
<evidence type="ECO:0000313" key="2">
    <source>
        <dbReference type="EMBL" id="KAF5362290.1"/>
    </source>
</evidence>
<keyword evidence="3" id="KW-1185">Reference proteome</keyword>
<keyword evidence="1" id="KW-0472">Membrane</keyword>
<feature type="transmembrane region" description="Helical" evidence="1">
    <location>
        <begin position="54"/>
        <end position="74"/>
    </location>
</feature>
<comment type="caution">
    <text evidence="2">The sequence shown here is derived from an EMBL/GenBank/DDBJ whole genome shotgun (WGS) entry which is preliminary data.</text>
</comment>
<dbReference type="OrthoDB" id="2905268at2759"/>
<dbReference type="AlphaFoldDB" id="A0A8H5GCN2"/>
<feature type="transmembrane region" description="Helical" evidence="1">
    <location>
        <begin position="260"/>
        <end position="280"/>
    </location>
</feature>
<dbReference type="Proteomes" id="UP000559027">
    <property type="component" value="Unassembled WGS sequence"/>
</dbReference>
<evidence type="ECO:0000256" key="1">
    <source>
        <dbReference type="SAM" id="Phobius"/>
    </source>
</evidence>
<keyword evidence="1" id="KW-1133">Transmembrane helix</keyword>